<evidence type="ECO:0000256" key="1">
    <source>
        <dbReference type="SAM" id="MobiDB-lite"/>
    </source>
</evidence>
<gene>
    <name evidence="2" type="ORF">GMES_2967</name>
</gene>
<feature type="region of interest" description="Disordered" evidence="1">
    <location>
        <begin position="1"/>
        <end position="22"/>
    </location>
</feature>
<organism evidence="2 3">
    <name type="scientific">Paraglaciecola mesophila KMM 241</name>
    <dbReference type="NCBI Taxonomy" id="1128912"/>
    <lineage>
        <taxon>Bacteria</taxon>
        <taxon>Pseudomonadati</taxon>
        <taxon>Pseudomonadota</taxon>
        <taxon>Gammaproteobacteria</taxon>
        <taxon>Alteromonadales</taxon>
        <taxon>Alteromonadaceae</taxon>
        <taxon>Paraglaciecola</taxon>
    </lineage>
</organism>
<proteinExistence type="predicted"/>
<evidence type="ECO:0000313" key="2">
    <source>
        <dbReference type="EMBL" id="GAC25257.1"/>
    </source>
</evidence>
<feature type="compositionally biased region" description="Basic and acidic residues" evidence="1">
    <location>
        <begin position="13"/>
        <end position="22"/>
    </location>
</feature>
<evidence type="ECO:0000313" key="3">
    <source>
        <dbReference type="Proteomes" id="UP000006263"/>
    </source>
</evidence>
<protein>
    <submittedName>
        <fullName evidence="2">Uncharacterized protein</fullName>
    </submittedName>
</protein>
<sequence>MKADFLKKGPQSEIKKQPAGTKDRRLAKNRWFKWIIQNSILRSVLEEYEQI</sequence>
<dbReference type="EMBL" id="BAEP01000058">
    <property type="protein sequence ID" value="GAC25257.1"/>
    <property type="molecule type" value="Genomic_DNA"/>
</dbReference>
<name>K6Z4D9_9ALTE</name>
<dbReference type="AlphaFoldDB" id="K6Z4D9"/>
<accession>K6Z4D9</accession>
<reference evidence="2 3" key="1">
    <citation type="journal article" date="2017" name="Antonie Van Leeuwenhoek">
        <title>Rhizobium rhizosphaerae sp. nov., a novel species isolated from rice rhizosphere.</title>
        <authorList>
            <person name="Zhao J.J."/>
            <person name="Zhang J."/>
            <person name="Zhang R.J."/>
            <person name="Zhang C.W."/>
            <person name="Yin H.Q."/>
            <person name="Zhang X.X."/>
        </authorList>
    </citation>
    <scope>NUCLEOTIDE SEQUENCE [LARGE SCALE GENOMIC DNA]</scope>
    <source>
        <strain evidence="2 3">KMM 241</strain>
    </source>
</reference>
<dbReference type="Proteomes" id="UP000006263">
    <property type="component" value="Unassembled WGS sequence"/>
</dbReference>
<comment type="caution">
    <text evidence="2">The sequence shown here is derived from an EMBL/GenBank/DDBJ whole genome shotgun (WGS) entry which is preliminary data.</text>
</comment>